<feature type="transmembrane region" description="Helical" evidence="1">
    <location>
        <begin position="372"/>
        <end position="393"/>
    </location>
</feature>
<feature type="transmembrane region" description="Helical" evidence="1">
    <location>
        <begin position="20"/>
        <end position="40"/>
    </location>
</feature>
<dbReference type="Proteomes" id="UP000029661">
    <property type="component" value="Chromosome"/>
</dbReference>
<protein>
    <recommendedName>
        <fullName evidence="6">DUF2142 domain-containing protein</fullName>
    </recommendedName>
</protein>
<proteinExistence type="predicted"/>
<dbReference type="InterPro" id="IPR018674">
    <property type="entry name" value="DUF2142_membrane"/>
</dbReference>
<accession>A0A089ZBF0</accession>
<dbReference type="AlphaFoldDB" id="A0A089ZBF0"/>
<dbReference type="PATRIC" id="fig|2162.10.peg.1040"/>
<keyword evidence="5" id="KW-1185">Reference proteome</keyword>
<sequence>MYLKNMMNKILQVKPEKIFLLIALIYGLSFLVINPPFQVYDEREHFYRSFTISDGQLMPSNFEGRSGIIISDNVQEMANHFVWLSRHPESRLSVEDIKNNMSITFKGERSFAIIGSAVATYSPLPYLASSFGMFVGKCFSSSVLVLLYLGRFMNLILWCFLIYLSIKITPVNKWVFLLLALMPMTVYQAASLSADSLTIGLCFLIISIFFRFSLDSASEINNKIIFTIFLLSLFISLSKPIYMLIIFLFFMIPVNKFKSWKQKFSVFVVISSPIFIMVFAWNLLFKGMIMPPLGVSTSAQISYILSNPLSLFAVFGNTLFNSSVDIISMFVGQVAFLNGILPSWLIYGYLLILILVALLENKEIEIRLNQKIVPLFVFLSSSLLIFIVEYITFTPVGQNFIEGIHGRYFIPVAPLLFILFYNKRFNTEFKYLNLIIIIFTVISLFIALFVLIKRFYIL</sequence>
<organism evidence="2 4">
    <name type="scientific">Methanobacterium formicicum</name>
    <dbReference type="NCBI Taxonomy" id="2162"/>
    <lineage>
        <taxon>Archaea</taxon>
        <taxon>Methanobacteriati</taxon>
        <taxon>Methanobacteriota</taxon>
        <taxon>Methanomada group</taxon>
        <taxon>Methanobacteria</taxon>
        <taxon>Methanobacteriales</taxon>
        <taxon>Methanobacteriaceae</taxon>
        <taxon>Methanobacterium</taxon>
    </lineage>
</organism>
<gene>
    <name evidence="2" type="ORF">BRM9_1316</name>
    <name evidence="3" type="ORF">MB9_0995</name>
</gene>
<dbReference type="KEGG" id="mfc:BRM9_1316"/>
<dbReference type="EMBL" id="CP006933">
    <property type="protein sequence ID" value="AIS32131.1"/>
    <property type="molecule type" value="Genomic_DNA"/>
</dbReference>
<evidence type="ECO:0000313" key="4">
    <source>
        <dbReference type="Proteomes" id="UP000029661"/>
    </source>
</evidence>
<keyword evidence="1" id="KW-0472">Membrane</keyword>
<evidence type="ECO:0000313" key="5">
    <source>
        <dbReference type="Proteomes" id="UP000062768"/>
    </source>
</evidence>
<dbReference type="EMBL" id="LN734822">
    <property type="protein sequence ID" value="CEL24634.1"/>
    <property type="molecule type" value="Genomic_DNA"/>
</dbReference>
<feature type="transmembrane region" description="Helical" evidence="1">
    <location>
        <begin position="264"/>
        <end position="285"/>
    </location>
</feature>
<evidence type="ECO:0000313" key="2">
    <source>
        <dbReference type="EMBL" id="AIS32131.1"/>
    </source>
</evidence>
<feature type="transmembrane region" description="Helical" evidence="1">
    <location>
        <begin position="297"/>
        <end position="320"/>
    </location>
</feature>
<feature type="transmembrane region" description="Helical" evidence="1">
    <location>
        <begin position="226"/>
        <end position="252"/>
    </location>
</feature>
<keyword evidence="1" id="KW-0812">Transmembrane</keyword>
<keyword evidence="1" id="KW-1133">Transmembrane helix</keyword>
<reference evidence="3" key="2">
    <citation type="submission" date="2014-09" db="EMBL/GenBank/DDBJ databases">
        <authorList>
            <person name="Bishop-Lilly K.A."/>
            <person name="Broomall S.M."/>
            <person name="Chain P.S."/>
            <person name="Chertkov O."/>
            <person name="Coyne S.R."/>
            <person name="Daligault H.E."/>
            <person name="Davenport K.W."/>
            <person name="Erkkila T."/>
            <person name="Frey K.G."/>
            <person name="Gibbons H.S."/>
            <person name="Gu W."/>
            <person name="Jaissle J."/>
            <person name="Johnson S.L."/>
            <person name="Koroleva G.I."/>
            <person name="Ladner J.T."/>
            <person name="Lo C.-C."/>
            <person name="Minogue T.D."/>
            <person name="Munk C."/>
            <person name="Palacios G.F."/>
            <person name="Redden C.L."/>
            <person name="Rosenzweig C.N."/>
            <person name="Scholz M.B."/>
            <person name="Teshima H."/>
            <person name="Xu Y."/>
        </authorList>
    </citation>
    <scope>NUCLEOTIDE SEQUENCE</scope>
    <source>
        <strain evidence="3">Mb9</strain>
    </source>
</reference>
<dbReference type="STRING" id="2162.BRM9_1316"/>
<feature type="transmembrane region" description="Helical" evidence="1">
    <location>
        <begin position="431"/>
        <end position="452"/>
    </location>
</feature>
<feature type="transmembrane region" description="Helical" evidence="1">
    <location>
        <begin position="196"/>
        <end position="214"/>
    </location>
</feature>
<feature type="transmembrane region" description="Helical" evidence="1">
    <location>
        <begin position="405"/>
        <end position="422"/>
    </location>
</feature>
<evidence type="ECO:0000313" key="3">
    <source>
        <dbReference type="EMBL" id="CEL24634.1"/>
    </source>
</evidence>
<reference evidence="2" key="1">
    <citation type="submission" date="2013-12" db="EMBL/GenBank/DDBJ databases">
        <title>The complete genome sequence of Methanobacterium sp. BRM9.</title>
        <authorList>
            <consortium name="Pastoral Greenhouse Gas Research Consortium"/>
            <person name="Kelly W.J."/>
            <person name="Leahy S.C."/>
            <person name="Perry R."/>
            <person name="Li D."/>
            <person name="Altermann E."/>
            <person name="Lambie S.C."/>
            <person name="Attwood G.T."/>
        </authorList>
    </citation>
    <scope>NUCLEOTIDE SEQUENCE [LARGE SCALE GENOMIC DNA]</scope>
    <source>
        <strain evidence="2">BRM9</strain>
    </source>
</reference>
<evidence type="ECO:0008006" key="6">
    <source>
        <dbReference type="Google" id="ProtNLM"/>
    </source>
</evidence>
<dbReference type="Pfam" id="PF09913">
    <property type="entry name" value="DUF2142"/>
    <property type="match status" value="1"/>
</dbReference>
<evidence type="ECO:0000256" key="1">
    <source>
        <dbReference type="SAM" id="Phobius"/>
    </source>
</evidence>
<dbReference type="Proteomes" id="UP000062768">
    <property type="component" value="Chromosome I"/>
</dbReference>
<name>A0A089ZBF0_METFO</name>
<feature type="transmembrane region" description="Helical" evidence="1">
    <location>
        <begin position="340"/>
        <end position="360"/>
    </location>
</feature>